<dbReference type="STRING" id="448386.A0A2V3INS5"/>
<dbReference type="SUPFAM" id="SSF53098">
    <property type="entry name" value="Ribonuclease H-like"/>
    <property type="match status" value="1"/>
</dbReference>
<dbReference type="GO" id="GO:0003676">
    <property type="term" value="F:nucleic acid binding"/>
    <property type="evidence" value="ECO:0007669"/>
    <property type="project" value="InterPro"/>
</dbReference>
<dbReference type="EMBL" id="NBIV01000113">
    <property type="protein sequence ID" value="PXF43736.1"/>
    <property type="molecule type" value="Genomic_DNA"/>
</dbReference>
<dbReference type="OrthoDB" id="5664at2759"/>
<organism evidence="1 2">
    <name type="scientific">Gracilariopsis chorda</name>
    <dbReference type="NCBI Taxonomy" id="448386"/>
    <lineage>
        <taxon>Eukaryota</taxon>
        <taxon>Rhodophyta</taxon>
        <taxon>Florideophyceae</taxon>
        <taxon>Rhodymeniophycidae</taxon>
        <taxon>Gracilariales</taxon>
        <taxon>Gracilariaceae</taxon>
        <taxon>Gracilariopsis</taxon>
    </lineage>
</organism>
<gene>
    <name evidence="1" type="ORF">BWQ96_06513</name>
</gene>
<dbReference type="Gene3D" id="3.30.420.10">
    <property type="entry name" value="Ribonuclease H-like superfamily/Ribonuclease H"/>
    <property type="match status" value="1"/>
</dbReference>
<proteinExistence type="predicted"/>
<protein>
    <submittedName>
        <fullName evidence="1">Uncharacterized protein</fullName>
    </submittedName>
</protein>
<keyword evidence="2" id="KW-1185">Reference proteome</keyword>
<dbReference type="InterPro" id="IPR012337">
    <property type="entry name" value="RNaseH-like_sf"/>
</dbReference>
<evidence type="ECO:0000313" key="2">
    <source>
        <dbReference type="Proteomes" id="UP000247409"/>
    </source>
</evidence>
<accession>A0A2V3INS5</accession>
<comment type="caution">
    <text evidence="1">The sequence shown here is derived from an EMBL/GenBank/DDBJ whole genome shotgun (WGS) entry which is preliminary data.</text>
</comment>
<evidence type="ECO:0000313" key="1">
    <source>
        <dbReference type="EMBL" id="PXF43736.1"/>
    </source>
</evidence>
<dbReference type="Proteomes" id="UP000247409">
    <property type="component" value="Unassembled WGS sequence"/>
</dbReference>
<sequence>MVGLSPFICKHGNLSSTWDLNDLRVYSSHIAYATSTGVEVAYAMWEDEMPPFTLPEPRKLHYDFFHPSAKKYYNLVRRAQQQKLSSHTLSVLHDISLACATRTRFSSRPLRFKVVLPKNAIVLNHEVALDLLWFEGKPILDVVDLGTGFSKAIFLQGQSVSDIWTAFTLCWSTTYCDHPNSMRTDSRSISTSQRWHLLTSEHGIILKVSGEECYNYLGIGERHHSPLRRLYQHIRHDAPELSPPLVLRLATKAINDTVGPQGFIPSLLVFGSLPRFPAVKSTLPDQSNRLRALESAQTEYASIVARLCAQQPF</sequence>
<reference evidence="1 2" key="1">
    <citation type="journal article" date="2018" name="Mol. Biol. Evol.">
        <title>Analysis of the draft genome of the red seaweed Gracilariopsis chorda provides insights into genome size evolution in Rhodophyta.</title>
        <authorList>
            <person name="Lee J."/>
            <person name="Yang E.C."/>
            <person name="Graf L."/>
            <person name="Yang J.H."/>
            <person name="Qiu H."/>
            <person name="Zel Zion U."/>
            <person name="Chan C.X."/>
            <person name="Stephens T.G."/>
            <person name="Weber A.P.M."/>
            <person name="Boo G.H."/>
            <person name="Boo S.M."/>
            <person name="Kim K.M."/>
            <person name="Shin Y."/>
            <person name="Jung M."/>
            <person name="Lee S.J."/>
            <person name="Yim H.S."/>
            <person name="Lee J.H."/>
            <person name="Bhattacharya D."/>
            <person name="Yoon H.S."/>
        </authorList>
    </citation>
    <scope>NUCLEOTIDE SEQUENCE [LARGE SCALE GENOMIC DNA]</scope>
    <source>
        <strain evidence="1 2">SKKU-2015</strain>
        <tissue evidence="1">Whole body</tissue>
    </source>
</reference>
<dbReference type="InterPro" id="IPR036397">
    <property type="entry name" value="RNaseH_sf"/>
</dbReference>
<dbReference type="AlphaFoldDB" id="A0A2V3INS5"/>
<name>A0A2V3INS5_9FLOR</name>